<dbReference type="Proteomes" id="UP000541610">
    <property type="component" value="Unassembled WGS sequence"/>
</dbReference>
<dbReference type="SMART" id="SM01197">
    <property type="entry name" value="FANCL_C"/>
    <property type="match status" value="1"/>
</dbReference>
<dbReference type="InterPro" id="IPR011016">
    <property type="entry name" value="Znf_RING-CH"/>
</dbReference>
<dbReference type="AlphaFoldDB" id="A0A7J6PAX3"/>
<dbReference type="InterPro" id="IPR001841">
    <property type="entry name" value="Znf_RING"/>
</dbReference>
<keyword evidence="3" id="KW-0862">Zinc</keyword>
<keyword evidence="2 4" id="KW-0863">Zinc-finger</keyword>
<dbReference type="GO" id="GO:0006511">
    <property type="term" value="P:ubiquitin-dependent protein catabolic process"/>
    <property type="evidence" value="ECO:0007669"/>
    <property type="project" value="TreeGrafter"/>
</dbReference>
<dbReference type="SMART" id="SM00184">
    <property type="entry name" value="RING"/>
    <property type="match status" value="1"/>
</dbReference>
<keyword evidence="5" id="KW-0472">Membrane</keyword>
<dbReference type="GO" id="GO:0061630">
    <property type="term" value="F:ubiquitin protein ligase activity"/>
    <property type="evidence" value="ECO:0007669"/>
    <property type="project" value="TreeGrafter"/>
</dbReference>
<evidence type="ECO:0000256" key="2">
    <source>
        <dbReference type="ARBA" id="ARBA00022771"/>
    </source>
</evidence>
<dbReference type="GO" id="GO:0008270">
    <property type="term" value="F:zinc ion binding"/>
    <property type="evidence" value="ECO:0007669"/>
    <property type="project" value="UniProtKB-KW"/>
</dbReference>
<dbReference type="Gene3D" id="3.30.40.10">
    <property type="entry name" value="Zinc/RING finger domain, C3HC4 (zinc finger)"/>
    <property type="match status" value="1"/>
</dbReference>
<evidence type="ECO:0000256" key="3">
    <source>
        <dbReference type="ARBA" id="ARBA00022833"/>
    </source>
</evidence>
<keyword evidence="5" id="KW-0812">Transmembrane</keyword>
<keyword evidence="5" id="KW-1133">Transmembrane helix</keyword>
<protein>
    <recommendedName>
        <fullName evidence="6">RING-type domain-containing protein</fullName>
    </recommendedName>
</protein>
<evidence type="ECO:0000313" key="8">
    <source>
        <dbReference type="Proteomes" id="UP000541610"/>
    </source>
</evidence>
<evidence type="ECO:0000256" key="1">
    <source>
        <dbReference type="ARBA" id="ARBA00022723"/>
    </source>
</evidence>
<feature type="domain" description="RING-type" evidence="6">
    <location>
        <begin position="124"/>
        <end position="167"/>
    </location>
</feature>
<evidence type="ECO:0000313" key="7">
    <source>
        <dbReference type="EMBL" id="KAF4693278.1"/>
    </source>
</evidence>
<dbReference type="SMART" id="SM00744">
    <property type="entry name" value="RINGv"/>
    <property type="match status" value="1"/>
</dbReference>
<dbReference type="InterPro" id="IPR051826">
    <property type="entry name" value="E3_ubiquitin-ligase_domain"/>
</dbReference>
<dbReference type="EMBL" id="JABANP010000048">
    <property type="protein sequence ID" value="KAF4693278.1"/>
    <property type="molecule type" value="Genomic_DNA"/>
</dbReference>
<dbReference type="Pfam" id="PF13639">
    <property type="entry name" value="zf-RING_2"/>
    <property type="match status" value="1"/>
</dbReference>
<accession>A0A7J6PAX3</accession>
<evidence type="ECO:0000256" key="5">
    <source>
        <dbReference type="SAM" id="Phobius"/>
    </source>
</evidence>
<dbReference type="PANTHER" id="PTHR22765">
    <property type="entry name" value="RING FINGER AND PROTEASE ASSOCIATED DOMAIN-CONTAINING"/>
    <property type="match status" value="1"/>
</dbReference>
<sequence>MGSGEEAALISICSVLGVVTIAFAAWVAYVNKRVHREWDDYAANETNRAATRRRACQALASVRRKCKCAEYQTFHSRQRKLSAATTCTDGSEDPMRSMSEPADVLDLELGLGGGCSKCFDETSCSICLNSYNPTDMVCELKCGHLFHEKCLVSWFLSSSVSSCPMCRTNAVVHISTPAKKSTEWNYPEWNVPGLVV</sequence>
<dbReference type="PROSITE" id="PS50089">
    <property type="entry name" value="ZF_RING_2"/>
    <property type="match status" value="1"/>
</dbReference>
<dbReference type="SUPFAM" id="SSF57850">
    <property type="entry name" value="RING/U-box"/>
    <property type="match status" value="1"/>
</dbReference>
<reference evidence="7 8" key="1">
    <citation type="submission" date="2020-04" db="EMBL/GenBank/DDBJ databases">
        <title>Perkinsus olseni comparative genomics.</title>
        <authorList>
            <person name="Bogema D.R."/>
        </authorList>
    </citation>
    <scope>NUCLEOTIDE SEQUENCE [LARGE SCALE GENOMIC DNA]</scope>
    <source>
        <strain evidence="7">00978-12</strain>
    </source>
</reference>
<evidence type="ECO:0000259" key="6">
    <source>
        <dbReference type="PROSITE" id="PS50089"/>
    </source>
</evidence>
<name>A0A7J6PAX3_PEROL</name>
<keyword evidence="1" id="KW-0479">Metal-binding</keyword>
<gene>
    <name evidence="7" type="ORF">FOZ60_011502</name>
</gene>
<organism evidence="7 8">
    <name type="scientific">Perkinsus olseni</name>
    <name type="common">Perkinsus atlanticus</name>
    <dbReference type="NCBI Taxonomy" id="32597"/>
    <lineage>
        <taxon>Eukaryota</taxon>
        <taxon>Sar</taxon>
        <taxon>Alveolata</taxon>
        <taxon>Perkinsozoa</taxon>
        <taxon>Perkinsea</taxon>
        <taxon>Perkinsida</taxon>
        <taxon>Perkinsidae</taxon>
        <taxon>Perkinsus</taxon>
    </lineage>
</organism>
<feature type="transmembrane region" description="Helical" evidence="5">
    <location>
        <begin position="6"/>
        <end position="29"/>
    </location>
</feature>
<evidence type="ECO:0000256" key="4">
    <source>
        <dbReference type="PROSITE-ProRule" id="PRU00175"/>
    </source>
</evidence>
<comment type="caution">
    <text evidence="7">The sequence shown here is derived from an EMBL/GenBank/DDBJ whole genome shotgun (WGS) entry which is preliminary data.</text>
</comment>
<dbReference type="OrthoDB" id="21204at2759"/>
<dbReference type="InterPro" id="IPR013083">
    <property type="entry name" value="Znf_RING/FYVE/PHD"/>
</dbReference>
<proteinExistence type="predicted"/>